<proteinExistence type="predicted"/>
<comment type="caution">
    <text evidence="6">The sequence shown here is derived from an EMBL/GenBank/DDBJ whole genome shotgun (WGS) entry which is preliminary data.</text>
</comment>
<dbReference type="EMBL" id="JAQAGZ010000004">
    <property type="protein sequence ID" value="MCZ8512202.1"/>
    <property type="molecule type" value="Genomic_DNA"/>
</dbReference>
<evidence type="ECO:0000259" key="4">
    <source>
        <dbReference type="PROSITE" id="PS51192"/>
    </source>
</evidence>
<gene>
    <name evidence="6" type="ORF">O9H85_07130</name>
</gene>
<dbReference type="InterPro" id="IPR000330">
    <property type="entry name" value="SNF2_N"/>
</dbReference>
<dbReference type="InterPro" id="IPR014001">
    <property type="entry name" value="Helicase_ATP-bd"/>
</dbReference>
<name>A0ABT4Q5N8_9BACL</name>
<dbReference type="PANTHER" id="PTHR10799">
    <property type="entry name" value="SNF2/RAD54 HELICASE FAMILY"/>
    <property type="match status" value="1"/>
</dbReference>
<keyword evidence="6" id="KW-0067">ATP-binding</keyword>
<keyword evidence="6" id="KW-0547">Nucleotide-binding</keyword>
<evidence type="ECO:0000259" key="3">
    <source>
        <dbReference type="PROSITE" id="PS50966"/>
    </source>
</evidence>
<reference evidence="6 7" key="1">
    <citation type="submission" date="2022-12" db="EMBL/GenBank/DDBJ databases">
        <title>Draft genome sequence of Paenibacillus sp. dW9.</title>
        <authorList>
            <person name="Choi E.-W."/>
            <person name="Kim D.-U."/>
        </authorList>
    </citation>
    <scope>NUCLEOTIDE SEQUENCE [LARGE SCALE GENOMIC DNA]</scope>
    <source>
        <strain evidence="7">dW9</strain>
    </source>
</reference>
<keyword evidence="7" id="KW-1185">Reference proteome</keyword>
<evidence type="ECO:0000259" key="5">
    <source>
        <dbReference type="PROSITE" id="PS51194"/>
    </source>
</evidence>
<dbReference type="SUPFAM" id="SSF52540">
    <property type="entry name" value="P-loop containing nucleoside triphosphate hydrolases"/>
    <property type="match status" value="2"/>
</dbReference>
<dbReference type="RefSeq" id="WP_269880617.1">
    <property type="nucleotide sequence ID" value="NZ_JAQAGZ010000004.1"/>
</dbReference>
<dbReference type="CDD" id="cd18793">
    <property type="entry name" value="SF2_C_SNF"/>
    <property type="match status" value="1"/>
</dbReference>
<dbReference type="Pfam" id="PF00176">
    <property type="entry name" value="SNF2-rel_dom"/>
    <property type="match status" value="1"/>
</dbReference>
<dbReference type="Pfam" id="PF08455">
    <property type="entry name" value="SNF2_assoc"/>
    <property type="match status" value="1"/>
</dbReference>
<dbReference type="Proteomes" id="UP001527882">
    <property type="component" value="Unassembled WGS sequence"/>
</dbReference>
<dbReference type="InterPro" id="IPR038718">
    <property type="entry name" value="SNF2-like_sf"/>
</dbReference>
<feature type="domain" description="SWIM-type" evidence="3">
    <location>
        <begin position="53"/>
        <end position="92"/>
    </location>
</feature>
<dbReference type="Pfam" id="PF00271">
    <property type="entry name" value="Helicase_C"/>
    <property type="match status" value="1"/>
</dbReference>
<dbReference type="Gene3D" id="3.40.50.10810">
    <property type="entry name" value="Tandem AAA-ATPase domain"/>
    <property type="match status" value="1"/>
</dbReference>
<dbReference type="PROSITE" id="PS50966">
    <property type="entry name" value="ZF_SWIM"/>
    <property type="match status" value="1"/>
</dbReference>
<accession>A0ABT4Q5N8</accession>
<dbReference type="InterPro" id="IPR027417">
    <property type="entry name" value="P-loop_NTPase"/>
</dbReference>
<keyword evidence="2" id="KW-0863">Zinc-finger</keyword>
<dbReference type="Pfam" id="PF04434">
    <property type="entry name" value="SWIM"/>
    <property type="match status" value="1"/>
</dbReference>
<sequence>MSKRLTVQSIQLMCGRTAYEKGAAIQRSGKVSLGPIDPEASCGEAVVKDKGSYHVKVSRGYEGDVNAECTCPSLPSYDRFCKHIAAVLIAMLDRQQRVHSAIHSEPDLRERDPDDSEDSLITANDKELTSSLLGLFADKPNRPTRADTRFDSRTLLEVEFICRIVSRGRKTIFAIEAKAGPGRLYLISNLREFLDCLYRREACPFSRHFAYDPDLHGFTGRDDAVLRHLLELNRNEDTYHEATGYDAGRAGGGRSLLVPPSSWETLLPLLAEAPHVKLEHAARTYESLEISGEPLPLRFEFDRAEPGSYQMSVYGLDQLTVLPAYGAVLSENKVLKLPPDSSKRLFDLKLMLDASGKRQIGIAPGQMELFMEKVIPGLMKLGTVHIAGSVADRIVQTPLKAILYLDRVRDRLLAGLEFRYGAIHINPFEGRSPEERGQGPLLMRDGEKENRIMELMEQSSFTRTEGGYVLDDEDAEFEFLTQVVPQLEQLLDVYATSAVKSRIQGGLMPPKVTVNLSERTDWLECRFELEGIPETEIRKLLQSLEEKRKFHRLPNGALLPLDTAEFREIIRFLNEIGIRGADINHEGIRVPLVRALHLTESREQGHAVRLGKSFRKLLENLRHPDHLEFAVPDGLTSVLRDYQEYGFGWMKTLAHYRFGGILADDMGLGKTLQSIAFLLSVLPEIRSLKLPALIVSPASLVYNWRNELKKFAPEIRVLVADGGRTERSRLRRKAAETDVMIVSYPLLRTDVAWYSKQAFHTLILDEAQVFKNHGTQTAKAVKEVTALHRFALTGTPVENRLDELWSIFHAVFPELFPDRRAFGELPRETVARRIRPFLLRRLKTDVLRELPEKIESVQASEMLPEQKKLYLAYLAKLRKESLKHLDSDTFHKNRIKILAGLTRLRQLCCHPALFVEGYQGSSAKFEQLLEMIEECRSAGKRPLVFSQFTEMLGIIGRELGAQGVPYFYLDGDTPAPERVELCRRFNEGERDLFLLSLKAGGTGLNLTGADTVILYDLWWNPAVEQQAADRAHRIGQKNVVQVIRLVTQGTVEDKMVELQQRKKHLIDEVIRPGEEALSSLSEQEIREILMI</sequence>
<dbReference type="PROSITE" id="PS51194">
    <property type="entry name" value="HELICASE_CTER"/>
    <property type="match status" value="1"/>
</dbReference>
<evidence type="ECO:0000313" key="6">
    <source>
        <dbReference type="EMBL" id="MCZ8512202.1"/>
    </source>
</evidence>
<evidence type="ECO:0000313" key="7">
    <source>
        <dbReference type="Proteomes" id="UP001527882"/>
    </source>
</evidence>
<evidence type="ECO:0000256" key="2">
    <source>
        <dbReference type="PROSITE-ProRule" id="PRU00325"/>
    </source>
</evidence>
<dbReference type="GO" id="GO:0004386">
    <property type="term" value="F:helicase activity"/>
    <property type="evidence" value="ECO:0007669"/>
    <property type="project" value="UniProtKB-KW"/>
</dbReference>
<feature type="domain" description="Helicase C-terminal" evidence="5">
    <location>
        <begin position="924"/>
        <end position="1086"/>
    </location>
</feature>
<evidence type="ECO:0000256" key="1">
    <source>
        <dbReference type="ARBA" id="ARBA00022801"/>
    </source>
</evidence>
<organism evidence="6 7">
    <name type="scientific">Paenibacillus gyeongsangnamensis</name>
    <dbReference type="NCBI Taxonomy" id="3388067"/>
    <lineage>
        <taxon>Bacteria</taxon>
        <taxon>Bacillati</taxon>
        <taxon>Bacillota</taxon>
        <taxon>Bacilli</taxon>
        <taxon>Bacillales</taxon>
        <taxon>Paenibacillaceae</taxon>
        <taxon>Paenibacillus</taxon>
    </lineage>
</organism>
<dbReference type="InterPro" id="IPR001650">
    <property type="entry name" value="Helicase_C-like"/>
</dbReference>
<dbReference type="PROSITE" id="PS51192">
    <property type="entry name" value="HELICASE_ATP_BIND_1"/>
    <property type="match status" value="1"/>
</dbReference>
<feature type="domain" description="Helicase ATP-binding" evidence="4">
    <location>
        <begin position="651"/>
        <end position="814"/>
    </location>
</feature>
<dbReference type="InterPro" id="IPR049730">
    <property type="entry name" value="SNF2/RAD54-like_C"/>
</dbReference>
<keyword evidence="6" id="KW-0347">Helicase</keyword>
<keyword evidence="1" id="KW-0378">Hydrolase</keyword>
<dbReference type="InterPro" id="IPR013663">
    <property type="entry name" value="Helicase_SWF/SNF/SWI_bac"/>
</dbReference>
<keyword evidence="2" id="KW-0479">Metal-binding</keyword>
<dbReference type="Gene3D" id="3.40.50.300">
    <property type="entry name" value="P-loop containing nucleotide triphosphate hydrolases"/>
    <property type="match status" value="1"/>
</dbReference>
<dbReference type="SMART" id="SM00487">
    <property type="entry name" value="DEXDc"/>
    <property type="match status" value="1"/>
</dbReference>
<dbReference type="InterPro" id="IPR007527">
    <property type="entry name" value="Znf_SWIM"/>
</dbReference>
<protein>
    <submittedName>
        <fullName evidence="6">DEAD/DEAH box helicase</fullName>
    </submittedName>
</protein>
<dbReference type="SMART" id="SM00490">
    <property type="entry name" value="HELICc"/>
    <property type="match status" value="1"/>
</dbReference>
<keyword evidence="2" id="KW-0862">Zinc</keyword>